<dbReference type="Pfam" id="PF01534">
    <property type="entry name" value="Frizzled"/>
    <property type="match status" value="1"/>
</dbReference>
<evidence type="ECO:0000256" key="3">
    <source>
        <dbReference type="ARBA" id="ARBA00022473"/>
    </source>
</evidence>
<dbReference type="Proteomes" id="UP001626550">
    <property type="component" value="Unassembled WGS sequence"/>
</dbReference>
<feature type="domain" description="G-protein coupled receptors family 2 profile 2" evidence="12">
    <location>
        <begin position="206"/>
        <end position="391"/>
    </location>
</feature>
<dbReference type="PANTHER" id="PTHR11309:SF126">
    <property type="entry name" value="FRIZZLED-2"/>
    <property type="match status" value="1"/>
</dbReference>
<keyword evidence="11" id="KW-0732">Signal</keyword>
<organism evidence="13 14">
    <name type="scientific">Cichlidogyrus casuarinus</name>
    <dbReference type="NCBI Taxonomy" id="1844966"/>
    <lineage>
        <taxon>Eukaryota</taxon>
        <taxon>Metazoa</taxon>
        <taxon>Spiralia</taxon>
        <taxon>Lophotrochozoa</taxon>
        <taxon>Platyhelminthes</taxon>
        <taxon>Monogenea</taxon>
        <taxon>Monopisthocotylea</taxon>
        <taxon>Dactylogyridea</taxon>
        <taxon>Ancyrocephalidae</taxon>
        <taxon>Cichlidogyrus</taxon>
    </lineage>
</organism>
<feature type="region of interest" description="Disordered" evidence="9">
    <location>
        <begin position="758"/>
        <end position="789"/>
    </location>
</feature>
<name>A0ABD2QDE8_9PLAT</name>
<keyword evidence="6 10" id="KW-0472">Membrane</keyword>
<dbReference type="Gene3D" id="1.20.1070.10">
    <property type="entry name" value="Rhodopsin 7-helix transmembrane proteins"/>
    <property type="match status" value="1"/>
</dbReference>
<reference evidence="13 14" key="1">
    <citation type="submission" date="2024-11" db="EMBL/GenBank/DDBJ databases">
        <title>Adaptive evolution of stress response genes in parasites aligns with host niche diversity.</title>
        <authorList>
            <person name="Hahn C."/>
            <person name="Resl P."/>
        </authorList>
    </citation>
    <scope>NUCLEOTIDE SEQUENCE [LARGE SCALE GENOMIC DNA]</scope>
    <source>
        <strain evidence="13">EGGRZ-B1_66</strain>
        <tissue evidence="13">Body</tissue>
    </source>
</reference>
<feature type="coiled-coil region" evidence="8">
    <location>
        <begin position="548"/>
        <end position="575"/>
    </location>
</feature>
<sequence>MPFFLHTIQFYTVFVFSALFYCLHSEDVLFDGPQRPVKNCHKEVQKCQLAKETCFGFDLPYTKPHNPHFDDDIRYNNVSFFSPFKAIPNCWPKLRIYLCATHFPDCADDFITLPDLDMCEDLHKVCPLSILPKLPRFLNCSQYSAPCAINPLRQRYFQSGHSDCPSELVSSTNSDRWVRGIDHCAYPCTPLYLTRNDQRIAYYSQIVLLCLVATLCAFLLFYNYWTGRMQRMYFIKQSNYLLVLAFICCVGYLFSLLSDASCDRDQTLRREEPRENSFYCLLSFILLYPTVIYSVLWLGNLFFAVFHLTELTLRSQSLSRFRSMNRYLKISIFLICAFLTALALALNLLEGEPVSGFCFLGYNSLSTRISFLWLPVFVSLFLQILAFALTFWRWPRMKRQHPRRRNKDFIFYSIVYILLIVSCTLSAFSYDLYRILYEPLWLEQHRISILCRMRQRLLGLSEESAILSCTTGKSLLQFSHNFSMYHIPEEFGVMETYFVPFFLHKLGFFLLPLVAICLQLPLRVNLLWRKQATNEETIWWDPGYLSLYDEYASRAKKEQLKLQKLKAEVDASTDDSLEALTRRRLVKRPARRMLNNSSSSLPVATNSRFMAEDTFLNVPVTKPSSVDTSSLQTRGVVERAFSDLSMFSAKSYNSYQLLTSLLSNEQKEKLRTYQVFQNVLDWANLKAHHEVGRPEQLNQQYAPLSSDYAGVDPVALERLSQAILAQNKLDTQEEREFALEAAYKAAYATLLATRSDIKPPQSVGRLEEGHSDSFDSEDDQQSCSSDKVE</sequence>
<feature type="transmembrane region" description="Helical" evidence="10">
    <location>
        <begin position="278"/>
        <end position="306"/>
    </location>
</feature>
<proteinExistence type="inferred from homology"/>
<evidence type="ECO:0000313" key="14">
    <source>
        <dbReference type="Proteomes" id="UP001626550"/>
    </source>
</evidence>
<keyword evidence="5 10" id="KW-1133">Transmembrane helix</keyword>
<protein>
    <recommendedName>
        <fullName evidence="12">G-protein coupled receptors family 2 profile 2 domain-containing protein</fullName>
    </recommendedName>
</protein>
<keyword evidence="8" id="KW-0175">Coiled coil</keyword>
<evidence type="ECO:0000313" key="13">
    <source>
        <dbReference type="EMBL" id="KAL3317568.1"/>
    </source>
</evidence>
<evidence type="ECO:0000259" key="12">
    <source>
        <dbReference type="PROSITE" id="PS50261"/>
    </source>
</evidence>
<gene>
    <name evidence="13" type="ORF">Ciccas_003780</name>
</gene>
<comment type="caution">
    <text evidence="13">The sequence shown here is derived from an EMBL/GenBank/DDBJ whole genome shotgun (WGS) entry which is preliminary data.</text>
</comment>
<dbReference type="EMBL" id="JBJKFK010000364">
    <property type="protein sequence ID" value="KAL3317568.1"/>
    <property type="molecule type" value="Genomic_DNA"/>
</dbReference>
<keyword evidence="4 10" id="KW-0812">Transmembrane</keyword>
<keyword evidence="7" id="KW-0675">Receptor</keyword>
<evidence type="ECO:0000256" key="4">
    <source>
        <dbReference type="ARBA" id="ARBA00022692"/>
    </source>
</evidence>
<dbReference type="GO" id="GO:0016020">
    <property type="term" value="C:membrane"/>
    <property type="evidence" value="ECO:0007669"/>
    <property type="project" value="UniProtKB-SubCell"/>
</dbReference>
<feature type="transmembrane region" description="Helical" evidence="10">
    <location>
        <begin position="202"/>
        <end position="225"/>
    </location>
</feature>
<evidence type="ECO:0000256" key="1">
    <source>
        <dbReference type="ARBA" id="ARBA00004141"/>
    </source>
</evidence>
<dbReference type="PANTHER" id="PTHR11309">
    <property type="entry name" value="FRIZZLED"/>
    <property type="match status" value="1"/>
</dbReference>
<evidence type="ECO:0000256" key="5">
    <source>
        <dbReference type="ARBA" id="ARBA00022989"/>
    </source>
</evidence>
<evidence type="ECO:0000256" key="10">
    <source>
        <dbReference type="SAM" id="Phobius"/>
    </source>
</evidence>
<evidence type="ECO:0000256" key="8">
    <source>
        <dbReference type="SAM" id="Coils"/>
    </source>
</evidence>
<keyword evidence="14" id="KW-1185">Reference proteome</keyword>
<keyword evidence="3" id="KW-0217">Developmental protein</keyword>
<feature type="transmembrane region" description="Helical" evidence="10">
    <location>
        <begin position="369"/>
        <end position="389"/>
    </location>
</feature>
<dbReference type="InterPro" id="IPR015526">
    <property type="entry name" value="Frizzled/SFRP"/>
</dbReference>
<dbReference type="InterPro" id="IPR036790">
    <property type="entry name" value="Frizzled_dom_sf"/>
</dbReference>
<feature type="chain" id="PRO_5044820161" description="G-protein coupled receptors family 2 profile 2 domain-containing protein" evidence="11">
    <location>
        <begin position="26"/>
        <end position="789"/>
    </location>
</feature>
<evidence type="ECO:0000256" key="7">
    <source>
        <dbReference type="ARBA" id="ARBA00023170"/>
    </source>
</evidence>
<feature type="transmembrane region" description="Helical" evidence="10">
    <location>
        <begin position="237"/>
        <end position="258"/>
    </location>
</feature>
<dbReference type="InterPro" id="IPR017981">
    <property type="entry name" value="GPCR_2-like_7TM"/>
</dbReference>
<comment type="similarity">
    <text evidence="2">Belongs to the G-protein coupled receptor Fz/Smo family.</text>
</comment>
<feature type="transmembrane region" description="Helical" evidence="10">
    <location>
        <begin position="327"/>
        <end position="349"/>
    </location>
</feature>
<dbReference type="AlphaFoldDB" id="A0ABD2QDE8"/>
<dbReference type="SUPFAM" id="SSF63501">
    <property type="entry name" value="Frizzled cysteine-rich domain"/>
    <property type="match status" value="1"/>
</dbReference>
<accession>A0ABD2QDE8</accession>
<evidence type="ECO:0000256" key="9">
    <source>
        <dbReference type="SAM" id="MobiDB-lite"/>
    </source>
</evidence>
<dbReference type="Gene3D" id="1.10.2000.10">
    <property type="entry name" value="Frizzled cysteine-rich domain"/>
    <property type="match status" value="1"/>
</dbReference>
<dbReference type="PROSITE" id="PS50261">
    <property type="entry name" value="G_PROTEIN_RECEP_F2_4"/>
    <property type="match status" value="1"/>
</dbReference>
<evidence type="ECO:0000256" key="2">
    <source>
        <dbReference type="ARBA" id="ARBA00008077"/>
    </source>
</evidence>
<comment type="subcellular location">
    <subcellularLocation>
        <location evidence="1">Membrane</location>
        <topology evidence="1">Multi-pass membrane protein</topology>
    </subcellularLocation>
</comment>
<dbReference type="SMART" id="SM01330">
    <property type="entry name" value="Frizzled"/>
    <property type="match status" value="1"/>
</dbReference>
<feature type="transmembrane region" description="Helical" evidence="10">
    <location>
        <begin position="409"/>
        <end position="430"/>
    </location>
</feature>
<evidence type="ECO:0000256" key="11">
    <source>
        <dbReference type="SAM" id="SignalP"/>
    </source>
</evidence>
<evidence type="ECO:0000256" key="6">
    <source>
        <dbReference type="ARBA" id="ARBA00023136"/>
    </source>
</evidence>
<dbReference type="InterPro" id="IPR000539">
    <property type="entry name" value="Frizzled/Smoothened_7TM"/>
</dbReference>
<feature type="signal peptide" evidence="11">
    <location>
        <begin position="1"/>
        <end position="25"/>
    </location>
</feature>